<dbReference type="GO" id="GO:0034472">
    <property type="term" value="P:snRNA 3'-end processing"/>
    <property type="evidence" value="ECO:0007669"/>
    <property type="project" value="TreeGrafter"/>
</dbReference>
<comment type="subcellular location">
    <subcellularLocation>
        <location evidence="1">Nucleus</location>
    </subcellularLocation>
</comment>
<dbReference type="AlphaFoldDB" id="A0A8S3IJ98"/>
<name>A0A8S3IJ98_9BILA</name>
<accession>A0A8S3IJ98</accession>
<dbReference type="SUPFAM" id="SSF56281">
    <property type="entry name" value="Metallo-hydrolase/oxidoreductase"/>
    <property type="match status" value="1"/>
</dbReference>
<dbReference type="EMBL" id="CAJOBI010330275">
    <property type="protein sequence ID" value="CAF5197378.1"/>
    <property type="molecule type" value="Genomic_DNA"/>
</dbReference>
<protein>
    <submittedName>
        <fullName evidence="3">Uncharacterized protein</fullName>
    </submittedName>
</protein>
<dbReference type="InterPro" id="IPR036866">
    <property type="entry name" value="RibonucZ/Hydroxyglut_hydro"/>
</dbReference>
<dbReference type="PANTHER" id="PTHR46094:SF1">
    <property type="entry name" value="INTEGRATOR COMPLEX SUBUNIT 9"/>
    <property type="match status" value="1"/>
</dbReference>
<gene>
    <name evidence="3" type="ORF">SMN809_LOCUS74489</name>
</gene>
<evidence type="ECO:0000313" key="4">
    <source>
        <dbReference type="Proteomes" id="UP000676336"/>
    </source>
</evidence>
<dbReference type="PANTHER" id="PTHR46094">
    <property type="entry name" value="INTEGRATOR COMPLEX SUBUNIT 9"/>
    <property type="match status" value="1"/>
</dbReference>
<evidence type="ECO:0000256" key="1">
    <source>
        <dbReference type="ARBA" id="ARBA00004123"/>
    </source>
</evidence>
<reference evidence="3" key="1">
    <citation type="submission" date="2021-02" db="EMBL/GenBank/DDBJ databases">
        <authorList>
            <person name="Nowell W R."/>
        </authorList>
    </citation>
    <scope>NUCLEOTIDE SEQUENCE</scope>
</reference>
<comment type="caution">
    <text evidence="3">The sequence shown here is derived from an EMBL/GenBank/DDBJ whole genome shotgun (WGS) entry which is preliminary data.</text>
</comment>
<dbReference type="Gene3D" id="3.40.50.10890">
    <property type="match status" value="1"/>
</dbReference>
<dbReference type="Proteomes" id="UP000676336">
    <property type="component" value="Unassembled WGS sequence"/>
</dbReference>
<sequence length="119" mass="13419">MDASINATELTAKIENILNDHGSVLIPCSSTGLIYDMFEFLTKYFEQINLLNIHMYFISPISNANLAISNAMSEWVTEQRQTASFSGTPPFKHNELIKSKCLITIPSDRLDDTETLINF</sequence>
<evidence type="ECO:0000256" key="2">
    <source>
        <dbReference type="ARBA" id="ARBA00023242"/>
    </source>
</evidence>
<dbReference type="GO" id="GO:0032039">
    <property type="term" value="C:integrator complex"/>
    <property type="evidence" value="ECO:0007669"/>
    <property type="project" value="InterPro"/>
</dbReference>
<dbReference type="InterPro" id="IPR027074">
    <property type="entry name" value="Integrator_9su"/>
</dbReference>
<proteinExistence type="predicted"/>
<organism evidence="3 4">
    <name type="scientific">Rotaria magnacalcarata</name>
    <dbReference type="NCBI Taxonomy" id="392030"/>
    <lineage>
        <taxon>Eukaryota</taxon>
        <taxon>Metazoa</taxon>
        <taxon>Spiralia</taxon>
        <taxon>Gnathifera</taxon>
        <taxon>Rotifera</taxon>
        <taxon>Eurotatoria</taxon>
        <taxon>Bdelloidea</taxon>
        <taxon>Philodinida</taxon>
        <taxon>Philodinidae</taxon>
        <taxon>Rotaria</taxon>
    </lineage>
</organism>
<keyword evidence="2" id="KW-0539">Nucleus</keyword>
<evidence type="ECO:0000313" key="3">
    <source>
        <dbReference type="EMBL" id="CAF5197378.1"/>
    </source>
</evidence>
<feature type="non-terminal residue" evidence="3">
    <location>
        <position position="119"/>
    </location>
</feature>